<evidence type="ECO:0000259" key="2">
    <source>
        <dbReference type="Pfam" id="PF00149"/>
    </source>
</evidence>
<comment type="caution">
    <text evidence="3">The sequence shown here is derived from an EMBL/GenBank/DDBJ whole genome shotgun (WGS) entry which is preliminary data.</text>
</comment>
<feature type="domain" description="Calcineurin-like phosphoesterase" evidence="2">
    <location>
        <begin position="50"/>
        <end position="205"/>
    </location>
</feature>
<evidence type="ECO:0000256" key="1">
    <source>
        <dbReference type="SAM" id="Phobius"/>
    </source>
</evidence>
<gene>
    <name evidence="3" type="ORF">JOC95_003200</name>
</gene>
<dbReference type="InterPro" id="IPR029052">
    <property type="entry name" value="Metallo-depent_PP-like"/>
</dbReference>
<sequence>MMTIIYILGAAIVCGLVLLIYMFKQAKQETIKEEKLAFPEFPASFKEVSIFFISDIHRRKLSPDFIEPIMGKADFVVIGGDLAEKGVSLSQVKENIEVLKKLGLIFFVWGNNDYELDYHELDSMLLQNGVKILDNTAFKFESDTGELLEVIGVDDMIHDRDDLRLALQDATKDSFKILVSHDPKIVEKFSEEEKISLVLSGHTHGGQIRIFGYGPHEKGAIHQLPHTTLLVSNGFGTTMIPLRLGAQPETHLLKITTKI</sequence>
<dbReference type="InterPro" id="IPR004843">
    <property type="entry name" value="Calcineurin-like_PHP"/>
</dbReference>
<protein>
    <submittedName>
        <fullName evidence="3">MPP superfamily phosphohydrolase</fullName>
    </submittedName>
</protein>
<name>A0ABS2P2Y5_9BACI</name>
<dbReference type="Proteomes" id="UP000737402">
    <property type="component" value="Unassembled WGS sequence"/>
</dbReference>
<evidence type="ECO:0000313" key="3">
    <source>
        <dbReference type="EMBL" id="MBM7621327.1"/>
    </source>
</evidence>
<feature type="transmembrane region" description="Helical" evidence="1">
    <location>
        <begin position="6"/>
        <end position="23"/>
    </location>
</feature>
<accession>A0ABS2P2Y5</accession>
<keyword evidence="1" id="KW-0812">Transmembrane</keyword>
<dbReference type="PANTHER" id="PTHR31302">
    <property type="entry name" value="TRANSMEMBRANE PROTEIN WITH METALLOPHOSPHOESTERASE DOMAIN-RELATED"/>
    <property type="match status" value="1"/>
</dbReference>
<dbReference type="Gene3D" id="3.60.21.10">
    <property type="match status" value="1"/>
</dbReference>
<dbReference type="EMBL" id="JAFBED010000006">
    <property type="protein sequence ID" value="MBM7621327.1"/>
    <property type="molecule type" value="Genomic_DNA"/>
</dbReference>
<dbReference type="SUPFAM" id="SSF56300">
    <property type="entry name" value="Metallo-dependent phosphatases"/>
    <property type="match status" value="1"/>
</dbReference>
<dbReference type="PANTHER" id="PTHR31302:SF32">
    <property type="entry name" value="PHOSPHOESTERASE"/>
    <property type="match status" value="1"/>
</dbReference>
<keyword evidence="1" id="KW-1133">Transmembrane helix</keyword>
<proteinExistence type="predicted"/>
<organism evidence="3 4">
    <name type="scientific">Sutcliffiella tianshenii</name>
    <dbReference type="NCBI Taxonomy" id="1463404"/>
    <lineage>
        <taxon>Bacteria</taxon>
        <taxon>Bacillati</taxon>
        <taxon>Bacillota</taxon>
        <taxon>Bacilli</taxon>
        <taxon>Bacillales</taxon>
        <taxon>Bacillaceae</taxon>
        <taxon>Sutcliffiella</taxon>
    </lineage>
</organism>
<keyword evidence="1" id="KW-0472">Membrane</keyword>
<dbReference type="Pfam" id="PF00149">
    <property type="entry name" value="Metallophos"/>
    <property type="match status" value="1"/>
</dbReference>
<dbReference type="InterPro" id="IPR051158">
    <property type="entry name" value="Metallophosphoesterase_sf"/>
</dbReference>
<evidence type="ECO:0000313" key="4">
    <source>
        <dbReference type="Proteomes" id="UP000737402"/>
    </source>
</evidence>
<keyword evidence="4" id="KW-1185">Reference proteome</keyword>
<reference evidence="3 4" key="1">
    <citation type="submission" date="2021-01" db="EMBL/GenBank/DDBJ databases">
        <title>Genomic Encyclopedia of Type Strains, Phase IV (KMG-IV): sequencing the most valuable type-strain genomes for metagenomic binning, comparative biology and taxonomic classification.</title>
        <authorList>
            <person name="Goeker M."/>
        </authorList>
    </citation>
    <scope>NUCLEOTIDE SEQUENCE [LARGE SCALE GENOMIC DNA]</scope>
    <source>
        <strain evidence="3 4">DSM 25879</strain>
    </source>
</reference>